<dbReference type="Pfam" id="PF13515">
    <property type="entry name" value="FUSC_2"/>
    <property type="match status" value="1"/>
</dbReference>
<dbReference type="GO" id="GO:0016020">
    <property type="term" value="C:membrane"/>
    <property type="evidence" value="ECO:0007669"/>
    <property type="project" value="UniProtKB-SubCell"/>
</dbReference>
<dbReference type="Pfam" id="PF10337">
    <property type="entry name" value="ArAE_2_N"/>
    <property type="match status" value="1"/>
</dbReference>
<evidence type="ECO:0000259" key="8">
    <source>
        <dbReference type="Pfam" id="PF10337"/>
    </source>
</evidence>
<evidence type="ECO:0000259" key="9">
    <source>
        <dbReference type="Pfam" id="PF13515"/>
    </source>
</evidence>
<feature type="compositionally biased region" description="Low complexity" evidence="5">
    <location>
        <begin position="986"/>
        <end position="998"/>
    </location>
</feature>
<dbReference type="PANTHER" id="PTHR37994:SF4">
    <property type="entry name" value="ER TRANSPORTER 6TM N-TERMINAL DOMAIN-CONTAINING PROTEIN-RELATED"/>
    <property type="match status" value="1"/>
</dbReference>
<keyword evidence="11" id="KW-1185">Reference proteome</keyword>
<feature type="transmembrane region" description="Helical" evidence="6">
    <location>
        <begin position="624"/>
        <end position="643"/>
    </location>
</feature>
<evidence type="ECO:0000256" key="2">
    <source>
        <dbReference type="ARBA" id="ARBA00022692"/>
    </source>
</evidence>
<dbReference type="AlphaFoldDB" id="A0A9P4Q4R0"/>
<dbReference type="Pfam" id="PF10334">
    <property type="entry name" value="BRE4"/>
    <property type="match status" value="1"/>
</dbReference>
<reference evidence="10" key="1">
    <citation type="journal article" date="2020" name="Stud. Mycol.">
        <title>101 Dothideomycetes genomes: a test case for predicting lifestyles and emergence of pathogens.</title>
        <authorList>
            <person name="Haridas S."/>
            <person name="Albert R."/>
            <person name="Binder M."/>
            <person name="Bloem J."/>
            <person name="Labutti K."/>
            <person name="Salamov A."/>
            <person name="Andreopoulos B."/>
            <person name="Baker S."/>
            <person name="Barry K."/>
            <person name="Bills G."/>
            <person name="Bluhm B."/>
            <person name="Cannon C."/>
            <person name="Castanera R."/>
            <person name="Culley D."/>
            <person name="Daum C."/>
            <person name="Ezra D."/>
            <person name="Gonzalez J."/>
            <person name="Henrissat B."/>
            <person name="Kuo A."/>
            <person name="Liang C."/>
            <person name="Lipzen A."/>
            <person name="Lutzoni F."/>
            <person name="Magnuson J."/>
            <person name="Mondo S."/>
            <person name="Nolan M."/>
            <person name="Ohm R."/>
            <person name="Pangilinan J."/>
            <person name="Park H.-J."/>
            <person name="Ramirez L."/>
            <person name="Alfaro M."/>
            <person name="Sun H."/>
            <person name="Tritt A."/>
            <person name="Yoshinaga Y."/>
            <person name="Zwiers L.-H."/>
            <person name="Turgeon B."/>
            <person name="Goodwin S."/>
            <person name="Spatafora J."/>
            <person name="Crous P."/>
            <person name="Grigoriev I."/>
        </authorList>
    </citation>
    <scope>NUCLEOTIDE SEQUENCE</scope>
    <source>
        <strain evidence="10">CBS 116435</strain>
    </source>
</reference>
<feature type="transmembrane region" description="Helical" evidence="6">
    <location>
        <begin position="649"/>
        <end position="666"/>
    </location>
</feature>
<dbReference type="OrthoDB" id="2274698at2759"/>
<feature type="transmembrane region" description="Helical" evidence="6">
    <location>
        <begin position="130"/>
        <end position="148"/>
    </location>
</feature>
<accession>A0A9P4Q4R0</accession>
<comment type="subcellular location">
    <subcellularLocation>
        <location evidence="1">Membrane</location>
        <topology evidence="1">Multi-pass membrane protein</topology>
    </subcellularLocation>
</comment>
<dbReference type="Proteomes" id="UP000799441">
    <property type="component" value="Unassembled WGS sequence"/>
</dbReference>
<dbReference type="EMBL" id="MU003807">
    <property type="protein sequence ID" value="KAF2719769.1"/>
    <property type="molecule type" value="Genomic_DNA"/>
</dbReference>
<evidence type="ECO:0000259" key="7">
    <source>
        <dbReference type="Pfam" id="PF10334"/>
    </source>
</evidence>
<evidence type="ECO:0000256" key="5">
    <source>
        <dbReference type="SAM" id="MobiDB-lite"/>
    </source>
</evidence>
<evidence type="ECO:0000256" key="6">
    <source>
        <dbReference type="SAM" id="Phobius"/>
    </source>
</evidence>
<evidence type="ECO:0008006" key="12">
    <source>
        <dbReference type="Google" id="ProtNLM"/>
    </source>
</evidence>
<feature type="transmembrane region" description="Helical" evidence="6">
    <location>
        <begin position="160"/>
        <end position="183"/>
    </location>
</feature>
<name>A0A9P4Q4R0_9PEZI</name>
<organism evidence="10 11">
    <name type="scientific">Polychaeton citri CBS 116435</name>
    <dbReference type="NCBI Taxonomy" id="1314669"/>
    <lineage>
        <taxon>Eukaryota</taxon>
        <taxon>Fungi</taxon>
        <taxon>Dikarya</taxon>
        <taxon>Ascomycota</taxon>
        <taxon>Pezizomycotina</taxon>
        <taxon>Dothideomycetes</taxon>
        <taxon>Dothideomycetidae</taxon>
        <taxon>Capnodiales</taxon>
        <taxon>Capnodiaceae</taxon>
        <taxon>Polychaeton</taxon>
    </lineage>
</organism>
<feature type="domain" description="DUF2421" evidence="7">
    <location>
        <begin position="737"/>
        <end position="967"/>
    </location>
</feature>
<feature type="transmembrane region" description="Helical" evidence="6">
    <location>
        <begin position="53"/>
        <end position="75"/>
    </location>
</feature>
<evidence type="ECO:0000256" key="4">
    <source>
        <dbReference type="ARBA" id="ARBA00023136"/>
    </source>
</evidence>
<dbReference type="PANTHER" id="PTHR37994">
    <property type="entry name" value="ARAE_2_N DOMAIN-CONTAINING PROTEIN-RELATED"/>
    <property type="match status" value="1"/>
</dbReference>
<dbReference type="InterPro" id="IPR049453">
    <property type="entry name" value="Memb_transporter_dom"/>
</dbReference>
<feature type="region of interest" description="Disordered" evidence="5">
    <location>
        <begin position="981"/>
        <end position="1004"/>
    </location>
</feature>
<feature type="transmembrane region" description="Helical" evidence="6">
    <location>
        <begin position="20"/>
        <end position="41"/>
    </location>
</feature>
<dbReference type="InterPro" id="IPR018820">
    <property type="entry name" value="BRE4-related_DUF2421"/>
</dbReference>
<evidence type="ECO:0000256" key="1">
    <source>
        <dbReference type="ARBA" id="ARBA00004141"/>
    </source>
</evidence>
<feature type="transmembrane region" description="Helical" evidence="6">
    <location>
        <begin position="720"/>
        <end position="740"/>
    </location>
</feature>
<feature type="domain" description="Integral membrane bound transporter" evidence="9">
    <location>
        <begin position="598"/>
        <end position="733"/>
    </location>
</feature>
<keyword evidence="2 6" id="KW-0812">Transmembrane</keyword>
<dbReference type="InterPro" id="IPR018823">
    <property type="entry name" value="ArAE_2_N"/>
</dbReference>
<feature type="domain" description="Putative ER transporter 6TM N-terminal" evidence="8">
    <location>
        <begin position="1"/>
        <end position="307"/>
    </location>
</feature>
<evidence type="ECO:0000313" key="10">
    <source>
        <dbReference type="EMBL" id="KAF2719769.1"/>
    </source>
</evidence>
<feature type="transmembrane region" description="Helical" evidence="6">
    <location>
        <begin position="104"/>
        <end position="123"/>
    </location>
</feature>
<sequence length="1004" mass="112642">MFKGALAPTIAIASFQAHRWADFFVTIGFLIAVATVISVVIMPRAKFIQNIFFNILFICVGSLVTLLALYCTIQARHNTETYPGNGPTSGVVTEGVQTVQYNSSASVVAAIWLVVQLFIISALRAARPQFTVPGICWAIFANVGMVYAPQFADMTAAEDFLRRLLIAFIVGFAIGTGVSLLIFPLTTRGIVFKTTVSYANALIEVLHANIDYMRSLEQADMFTTKRLNTAGESLSSSLEADAVKSKAKAIGAIHSKLAADIPFAKREIALGKLGPDDIQQIFKQLRLIMIPTVGLGQLSEIFHNIAENRGWGSVVDRSGSVVDGHDEKLRAQTVQEYHDLMCAVREPFARVSHVTEKGIQHALIQLQLIPKPTKVDEENRGDEPEPGDQNFALFLNKNLFDFKKSKIELLKRWAEVHDIQLEEDFFDNPATARFSGPDWMEKDFTSDEQTRYRRQLYICLYMEFLLWAVASRVLEFVNFADELKASGKLDKTRLIFPGRKRLRKWVTNAFRNVEDSQEDEHGGVCDNNMNVYLGEAFRRKRDPAHLPPETRWEHGSDKLRAIAHFFASPPAAFAFRVCCATMSIYVVNCLRETQVFYTRERIFWAQIMITIGMQPSAGQSLRNFIFRIGGTAVAMVFSLVAWYIVDGHAAGVIVFMWLFLHVPVYIQLKKPQWMTLGMVGQITMVIVIGYELEVQQLGEAAATTNGQAFYPPYILGPLRLATVIGGLFLAWIWTVFPYPISEHMQIQQKLGASLYLLANFYSIMHETVQVRLRGAEGDMSSKESPGRKLEKVRIKVFSKATMLLQGLRAQTAFVKYDLPIGGKFPQAQYNQLLDDLSSVMNCMQLISYASAVFTDMRTLATQDSEGEWLYTFQRLIKDAGVTSQAITTLLTLLSSSVNSGQPLPPYIRIPEPYLLSQRLDELDHDLLSVRHIAEPGYASFAVIQIATRSLIDDLKRLLEGIKELVGELDFSYHIVSTSDQSHNQSEETLTYTPSSSSSYKKKPE</sequence>
<protein>
    <recommendedName>
        <fullName evidence="12">ER transporter 6TM N-terminal domain-containing protein</fullName>
    </recommendedName>
</protein>
<proteinExistence type="predicted"/>
<evidence type="ECO:0000256" key="3">
    <source>
        <dbReference type="ARBA" id="ARBA00022989"/>
    </source>
</evidence>
<keyword evidence="4 6" id="KW-0472">Membrane</keyword>
<keyword evidence="3 6" id="KW-1133">Transmembrane helix</keyword>
<comment type="caution">
    <text evidence="10">The sequence shown here is derived from an EMBL/GenBank/DDBJ whole genome shotgun (WGS) entry which is preliminary data.</text>
</comment>
<gene>
    <name evidence="10" type="ORF">K431DRAFT_227843</name>
</gene>
<evidence type="ECO:0000313" key="11">
    <source>
        <dbReference type="Proteomes" id="UP000799441"/>
    </source>
</evidence>